<evidence type="ECO:0000313" key="3">
    <source>
        <dbReference type="EMBL" id="TPG33517.1"/>
    </source>
</evidence>
<feature type="compositionally biased region" description="Polar residues" evidence="1">
    <location>
        <begin position="18"/>
        <end position="28"/>
    </location>
</feature>
<keyword evidence="2" id="KW-0732">Signal</keyword>
<evidence type="ECO:0000256" key="1">
    <source>
        <dbReference type="SAM" id="MobiDB-lite"/>
    </source>
</evidence>
<organism evidence="3 4">
    <name type="scientific">Mycolicibacterium hodleri</name>
    <dbReference type="NCBI Taxonomy" id="49897"/>
    <lineage>
        <taxon>Bacteria</taxon>
        <taxon>Bacillati</taxon>
        <taxon>Actinomycetota</taxon>
        <taxon>Actinomycetes</taxon>
        <taxon>Mycobacteriales</taxon>
        <taxon>Mycobacteriaceae</taxon>
        <taxon>Mycolicibacterium</taxon>
    </lineage>
</organism>
<name>A0A502E7T7_9MYCO</name>
<evidence type="ECO:0008006" key="5">
    <source>
        <dbReference type="Google" id="ProtNLM"/>
    </source>
</evidence>
<keyword evidence="4" id="KW-1185">Reference proteome</keyword>
<feature type="compositionally biased region" description="Low complexity" evidence="1">
    <location>
        <begin position="29"/>
        <end position="46"/>
    </location>
</feature>
<dbReference type="EMBL" id="RCZG01000005">
    <property type="protein sequence ID" value="TPG33517.1"/>
    <property type="molecule type" value="Genomic_DNA"/>
</dbReference>
<proteinExistence type="predicted"/>
<dbReference type="Proteomes" id="UP000320095">
    <property type="component" value="Unassembled WGS sequence"/>
</dbReference>
<sequence length="225" mass="23055">MRIALLVSLSALVVGCSTTTDGSANRTEPTATTSSSSAGTSVPTSTQPSLPSPARGAAISDVIPWVEAGTPADVTSYHSMTRGSETTDLGEGVAFTTAGTETNCVTNQYQDGALACLVKLTDPPPRPAGIETAWKDNWVDFAGTTVDVGSPHGDPGPFVDGTGAELPAGQTLAFGNYRCRADAAGLFCVDYAHQTAVALSARGIEPFGCLQKTTPPPDIGLRFSC</sequence>
<gene>
    <name evidence="3" type="ORF">EAH80_14590</name>
</gene>
<accession>A0A502E7T7</accession>
<comment type="caution">
    <text evidence="3">The sequence shown here is derived from an EMBL/GenBank/DDBJ whole genome shotgun (WGS) entry which is preliminary data.</text>
</comment>
<dbReference type="PROSITE" id="PS51257">
    <property type="entry name" value="PROKAR_LIPOPROTEIN"/>
    <property type="match status" value="1"/>
</dbReference>
<evidence type="ECO:0000256" key="2">
    <source>
        <dbReference type="SAM" id="SignalP"/>
    </source>
</evidence>
<evidence type="ECO:0000313" key="4">
    <source>
        <dbReference type="Proteomes" id="UP000320095"/>
    </source>
</evidence>
<protein>
    <recommendedName>
        <fullName evidence="5">LppI</fullName>
    </recommendedName>
</protein>
<feature type="region of interest" description="Disordered" evidence="1">
    <location>
        <begin position="18"/>
        <end position="56"/>
    </location>
</feature>
<feature type="chain" id="PRO_5038577099" description="LppI" evidence="2">
    <location>
        <begin position="20"/>
        <end position="225"/>
    </location>
</feature>
<dbReference type="OrthoDB" id="4539803at2"/>
<feature type="signal peptide" evidence="2">
    <location>
        <begin position="1"/>
        <end position="19"/>
    </location>
</feature>
<reference evidence="3 4" key="1">
    <citation type="journal article" date="2019" name="Environ. Microbiol.">
        <title>Species interactions and distinct microbial communities in high Arctic permafrost affected cryosols are associated with the CH4 and CO2 gas fluxes.</title>
        <authorList>
            <person name="Altshuler I."/>
            <person name="Hamel J."/>
            <person name="Turney S."/>
            <person name="Magnuson E."/>
            <person name="Levesque R."/>
            <person name="Greer C."/>
            <person name="Whyte L.G."/>
        </authorList>
    </citation>
    <scope>NUCLEOTIDE SEQUENCE [LARGE SCALE GENOMIC DNA]</scope>
    <source>
        <strain evidence="3 4">S5.20</strain>
    </source>
</reference>
<dbReference type="AlphaFoldDB" id="A0A502E7T7"/>